<reference evidence="2" key="2">
    <citation type="submission" date="2023-05" db="EMBL/GenBank/DDBJ databases">
        <authorList>
            <consortium name="Lawrence Berkeley National Laboratory"/>
            <person name="Steindorff A."/>
            <person name="Hensen N."/>
            <person name="Bonometti L."/>
            <person name="Westerberg I."/>
            <person name="Brannstrom I.O."/>
            <person name="Guillou S."/>
            <person name="Cros-Aarteil S."/>
            <person name="Calhoun S."/>
            <person name="Haridas S."/>
            <person name="Kuo A."/>
            <person name="Mondo S."/>
            <person name="Pangilinan J."/>
            <person name="Riley R."/>
            <person name="Labutti K."/>
            <person name="Andreopoulos B."/>
            <person name="Lipzen A."/>
            <person name="Chen C."/>
            <person name="Yanf M."/>
            <person name="Daum C."/>
            <person name="Ng V."/>
            <person name="Clum A."/>
            <person name="Ohm R."/>
            <person name="Martin F."/>
            <person name="Silar P."/>
            <person name="Natvig D."/>
            <person name="Lalanne C."/>
            <person name="Gautier V."/>
            <person name="Ament-Velasquez S.L."/>
            <person name="Kruys A."/>
            <person name="Hutchinson M.I."/>
            <person name="Powell A.J."/>
            <person name="Barry K."/>
            <person name="Miller A.N."/>
            <person name="Grigoriev I.V."/>
            <person name="Debuchy R."/>
            <person name="Gladieux P."/>
            <person name="Thoren M.H."/>
            <person name="Johannesson H."/>
        </authorList>
    </citation>
    <scope>NUCLEOTIDE SEQUENCE</scope>
    <source>
        <strain evidence="2">PSN293</strain>
    </source>
</reference>
<feature type="non-terminal residue" evidence="2">
    <location>
        <position position="281"/>
    </location>
</feature>
<dbReference type="Proteomes" id="UP001301769">
    <property type="component" value="Unassembled WGS sequence"/>
</dbReference>
<evidence type="ECO:0000313" key="3">
    <source>
        <dbReference type="Proteomes" id="UP001301769"/>
    </source>
</evidence>
<dbReference type="EMBL" id="MU858304">
    <property type="protein sequence ID" value="KAK4207305.1"/>
    <property type="molecule type" value="Genomic_DNA"/>
</dbReference>
<organism evidence="2 3">
    <name type="scientific">Rhypophila decipiens</name>
    <dbReference type="NCBI Taxonomy" id="261697"/>
    <lineage>
        <taxon>Eukaryota</taxon>
        <taxon>Fungi</taxon>
        <taxon>Dikarya</taxon>
        <taxon>Ascomycota</taxon>
        <taxon>Pezizomycotina</taxon>
        <taxon>Sordariomycetes</taxon>
        <taxon>Sordariomycetidae</taxon>
        <taxon>Sordariales</taxon>
        <taxon>Naviculisporaceae</taxon>
        <taxon>Rhypophila</taxon>
    </lineage>
</organism>
<dbReference type="AlphaFoldDB" id="A0AAN6XXC5"/>
<dbReference type="InterPro" id="IPR010730">
    <property type="entry name" value="HET"/>
</dbReference>
<sequence>TLDTCQVDSHPEFYALSYVWGSDAKTQKIVCNGKELGVTESVHAALASLRGTLTLRLEETGTPIWIDAICINQDDNDERSRQVARMDWIYREAKCVIVWLGKGDAQTDFAMSNMEHLATILSNIEAEQKLLAEELEPKWTTGFRRSPLCWHERLWTFQEAVLSRSLQFVCGDFMVNSEAFMTVVHGLAKYELRWLFGNNPLHHGFAGFGAIIDAKQNAVGAAGLLTVTAERQCKEPLDRIYGLLSSMPGEFRRKILVLYTRDINEVYVEMGKACLEEANSL</sequence>
<name>A0AAN6XXC5_9PEZI</name>
<dbReference type="InterPro" id="IPR052895">
    <property type="entry name" value="HetReg/Transcr_Mod"/>
</dbReference>
<reference evidence="2" key="1">
    <citation type="journal article" date="2023" name="Mol. Phylogenet. Evol.">
        <title>Genome-scale phylogeny and comparative genomics of the fungal order Sordariales.</title>
        <authorList>
            <person name="Hensen N."/>
            <person name="Bonometti L."/>
            <person name="Westerberg I."/>
            <person name="Brannstrom I.O."/>
            <person name="Guillou S."/>
            <person name="Cros-Aarteil S."/>
            <person name="Calhoun S."/>
            <person name="Haridas S."/>
            <person name="Kuo A."/>
            <person name="Mondo S."/>
            <person name="Pangilinan J."/>
            <person name="Riley R."/>
            <person name="LaButti K."/>
            <person name="Andreopoulos B."/>
            <person name="Lipzen A."/>
            <person name="Chen C."/>
            <person name="Yan M."/>
            <person name="Daum C."/>
            <person name="Ng V."/>
            <person name="Clum A."/>
            <person name="Steindorff A."/>
            <person name="Ohm R.A."/>
            <person name="Martin F."/>
            <person name="Silar P."/>
            <person name="Natvig D.O."/>
            <person name="Lalanne C."/>
            <person name="Gautier V."/>
            <person name="Ament-Velasquez S.L."/>
            <person name="Kruys A."/>
            <person name="Hutchinson M.I."/>
            <person name="Powell A.J."/>
            <person name="Barry K."/>
            <person name="Miller A.N."/>
            <person name="Grigoriev I.V."/>
            <person name="Debuchy R."/>
            <person name="Gladieux P."/>
            <person name="Hiltunen Thoren M."/>
            <person name="Johannesson H."/>
        </authorList>
    </citation>
    <scope>NUCLEOTIDE SEQUENCE</scope>
    <source>
        <strain evidence="2">PSN293</strain>
    </source>
</reference>
<dbReference type="PANTHER" id="PTHR24148">
    <property type="entry name" value="ANKYRIN REPEAT DOMAIN-CONTAINING PROTEIN 39 HOMOLOG-RELATED"/>
    <property type="match status" value="1"/>
</dbReference>
<keyword evidence="3" id="KW-1185">Reference proteome</keyword>
<comment type="caution">
    <text evidence="2">The sequence shown here is derived from an EMBL/GenBank/DDBJ whole genome shotgun (WGS) entry which is preliminary data.</text>
</comment>
<gene>
    <name evidence="2" type="ORF">QBC37DRAFT_267805</name>
</gene>
<accession>A0AAN6XXC5</accession>
<evidence type="ECO:0000259" key="1">
    <source>
        <dbReference type="Pfam" id="PF06985"/>
    </source>
</evidence>
<dbReference type="PANTHER" id="PTHR24148:SF64">
    <property type="entry name" value="HETEROKARYON INCOMPATIBILITY DOMAIN-CONTAINING PROTEIN"/>
    <property type="match status" value="1"/>
</dbReference>
<feature type="domain" description="Heterokaryon incompatibility" evidence="1">
    <location>
        <begin position="13"/>
        <end position="159"/>
    </location>
</feature>
<evidence type="ECO:0000313" key="2">
    <source>
        <dbReference type="EMBL" id="KAK4207305.1"/>
    </source>
</evidence>
<protein>
    <submittedName>
        <fullName evidence="2">Heterokaryon incompatibility protein-domain-containing protein</fullName>
    </submittedName>
</protein>
<proteinExistence type="predicted"/>
<dbReference type="Pfam" id="PF06985">
    <property type="entry name" value="HET"/>
    <property type="match status" value="1"/>
</dbReference>
<feature type="non-terminal residue" evidence="2">
    <location>
        <position position="1"/>
    </location>
</feature>